<dbReference type="Pfam" id="PF02894">
    <property type="entry name" value="GFO_IDH_MocA_C"/>
    <property type="match status" value="1"/>
</dbReference>
<dbReference type="InterPro" id="IPR036291">
    <property type="entry name" value="NAD(P)-bd_dom_sf"/>
</dbReference>
<name>A0A3N9TKG6_9VIBR</name>
<protein>
    <submittedName>
        <fullName evidence="3">Gfo/Idh/MocA family oxidoreductase</fullName>
    </submittedName>
</protein>
<dbReference type="Gene3D" id="3.40.50.720">
    <property type="entry name" value="NAD(P)-binding Rossmann-like Domain"/>
    <property type="match status" value="1"/>
</dbReference>
<reference evidence="3 4" key="1">
    <citation type="submission" date="2018-11" db="EMBL/GenBank/DDBJ databases">
        <title>Vibrio LJC006 sp. nov., isolated from seawater during the bloom of the enteromorpha.</title>
        <authorList>
            <person name="Liang J."/>
        </authorList>
    </citation>
    <scope>NUCLEOTIDE SEQUENCE [LARGE SCALE GENOMIC DNA]</scope>
    <source>
        <strain evidence="3 4">LJC006</strain>
    </source>
</reference>
<evidence type="ECO:0000313" key="3">
    <source>
        <dbReference type="EMBL" id="RQW64839.1"/>
    </source>
</evidence>
<gene>
    <name evidence="3" type="ORF">EES38_02015</name>
</gene>
<accession>A0A3N9TKG6</accession>
<comment type="caution">
    <text evidence="3">The sequence shown here is derived from an EMBL/GenBank/DDBJ whole genome shotgun (WGS) entry which is preliminary data.</text>
</comment>
<dbReference type="AlphaFoldDB" id="A0A3N9TKG6"/>
<dbReference type="Pfam" id="PF01408">
    <property type="entry name" value="GFO_IDH_MocA"/>
    <property type="match status" value="1"/>
</dbReference>
<sequence>MINGEKVTTHPIRWAMVGGGKGSNIGYMHRSAASRDNMFQLIAGAFDINAERGKEFGTMLGVDEDRCYPDYQSMFAAEAKRPDGIEAVSIATPNGTHYEICKAALNAGLHVVCEKPLCFSNEQADELVELAQSKNRIVGVTYGYSGHQMIHQAREMIVNGDLGKVRLVKMQFAHGGFNTAIEKDIPGAKWRLDPKFAGPSFILGDVGTHVFFLGETIVPNFKVEKLLCAAQAFVEGRQLEDNAEVMMKCNDGIFASLWASGINCGAQHGHIIRVIGEKASIEWWDEQPNQLKYEVAGKPVQLLERGADYLYDNALVDDRIGGGHAEGLFESWANLYRRFAIAMDATDKDDQATLNSLWYPGVKDGAMGVKFVNTCIESADKGAVWVDFQQ</sequence>
<evidence type="ECO:0000313" key="4">
    <source>
        <dbReference type="Proteomes" id="UP000281112"/>
    </source>
</evidence>
<dbReference type="PANTHER" id="PTHR43708">
    <property type="entry name" value="CONSERVED EXPRESSED OXIDOREDUCTASE (EUROFUNG)"/>
    <property type="match status" value="1"/>
</dbReference>
<dbReference type="SUPFAM" id="SSF55347">
    <property type="entry name" value="Glyceraldehyde-3-phosphate dehydrogenase-like, C-terminal domain"/>
    <property type="match status" value="1"/>
</dbReference>
<dbReference type="Proteomes" id="UP000281112">
    <property type="component" value="Unassembled WGS sequence"/>
</dbReference>
<organism evidence="3 4">
    <name type="scientific">Vibrio viridaestus</name>
    <dbReference type="NCBI Taxonomy" id="2487322"/>
    <lineage>
        <taxon>Bacteria</taxon>
        <taxon>Pseudomonadati</taxon>
        <taxon>Pseudomonadota</taxon>
        <taxon>Gammaproteobacteria</taxon>
        <taxon>Vibrionales</taxon>
        <taxon>Vibrionaceae</taxon>
        <taxon>Vibrio</taxon>
    </lineage>
</organism>
<evidence type="ECO:0000259" key="1">
    <source>
        <dbReference type="Pfam" id="PF01408"/>
    </source>
</evidence>
<dbReference type="SUPFAM" id="SSF51735">
    <property type="entry name" value="NAD(P)-binding Rossmann-fold domains"/>
    <property type="match status" value="1"/>
</dbReference>
<dbReference type="InterPro" id="IPR004104">
    <property type="entry name" value="Gfo/Idh/MocA-like_OxRdtase_C"/>
</dbReference>
<dbReference type="RefSeq" id="WP_124935489.1">
    <property type="nucleotide sequence ID" value="NZ_RJVQ01000001.1"/>
</dbReference>
<dbReference type="GO" id="GO:0000166">
    <property type="term" value="F:nucleotide binding"/>
    <property type="evidence" value="ECO:0007669"/>
    <property type="project" value="InterPro"/>
</dbReference>
<proteinExistence type="predicted"/>
<dbReference type="Gene3D" id="3.30.360.10">
    <property type="entry name" value="Dihydrodipicolinate Reductase, domain 2"/>
    <property type="match status" value="1"/>
</dbReference>
<feature type="domain" description="Gfo/Idh/MocA-like oxidoreductase C-terminal" evidence="2">
    <location>
        <begin position="154"/>
        <end position="387"/>
    </location>
</feature>
<evidence type="ECO:0000259" key="2">
    <source>
        <dbReference type="Pfam" id="PF02894"/>
    </source>
</evidence>
<feature type="domain" description="Gfo/Idh/MocA-like oxidoreductase N-terminal" evidence="1">
    <location>
        <begin position="12"/>
        <end position="142"/>
    </location>
</feature>
<dbReference type="InterPro" id="IPR051317">
    <property type="entry name" value="Gfo/Idh/MocA_oxidoreduct"/>
</dbReference>
<dbReference type="EMBL" id="RJVQ01000001">
    <property type="protein sequence ID" value="RQW64839.1"/>
    <property type="molecule type" value="Genomic_DNA"/>
</dbReference>
<dbReference type="PANTHER" id="PTHR43708:SF3">
    <property type="entry name" value="OXIDOREDUCTASE"/>
    <property type="match status" value="1"/>
</dbReference>
<dbReference type="InterPro" id="IPR000683">
    <property type="entry name" value="Gfo/Idh/MocA-like_OxRdtase_N"/>
</dbReference>
<keyword evidence="4" id="KW-1185">Reference proteome</keyword>
<dbReference type="OrthoDB" id="9801953at2"/>